<evidence type="ECO:0000256" key="1">
    <source>
        <dbReference type="SAM" id="Phobius"/>
    </source>
</evidence>
<protein>
    <recommendedName>
        <fullName evidence="2">DUF6458 domain-containing protein</fullName>
    </recommendedName>
</protein>
<dbReference type="Pfam" id="PF20059">
    <property type="entry name" value="DUF6458"/>
    <property type="match status" value="1"/>
</dbReference>
<keyword evidence="1" id="KW-1133">Transmembrane helix</keyword>
<proteinExistence type="predicted"/>
<dbReference type="STRING" id="1631356.VV01_02445"/>
<feature type="transmembrane region" description="Helical" evidence="1">
    <location>
        <begin position="27"/>
        <end position="48"/>
    </location>
</feature>
<dbReference type="Proteomes" id="UP000037397">
    <property type="component" value="Unassembled WGS sequence"/>
</dbReference>
<reference evidence="4" key="1">
    <citation type="submission" date="2015-03" db="EMBL/GenBank/DDBJ databases">
        <title>Luteipulveratus halotolerans sp. nov., a novel actinobacterium (Dermacoccaceae) from Sarawak, Malaysia.</title>
        <authorList>
            <person name="Juboi H."/>
            <person name="Basik A."/>
            <person name="Shamsul S.S."/>
            <person name="Arnold P."/>
            <person name="Schmitt E.K."/>
            <person name="Sanglier J.-J."/>
            <person name="Yeo T."/>
        </authorList>
    </citation>
    <scope>NUCLEOTIDE SEQUENCE [LARGE SCALE GENOMIC DNA]</scope>
    <source>
        <strain evidence="4">C296001</strain>
    </source>
</reference>
<keyword evidence="4" id="KW-1185">Reference proteome</keyword>
<feature type="domain" description="DUF6458" evidence="2">
    <location>
        <begin position="2"/>
        <end position="66"/>
    </location>
</feature>
<name>A0A0L6CEL6_9MICO</name>
<evidence type="ECO:0000259" key="2">
    <source>
        <dbReference type="Pfam" id="PF20059"/>
    </source>
</evidence>
<dbReference type="InterPro" id="IPR045597">
    <property type="entry name" value="DUF6458"/>
</dbReference>
<evidence type="ECO:0000313" key="4">
    <source>
        <dbReference type="Proteomes" id="UP000037397"/>
    </source>
</evidence>
<evidence type="ECO:0000313" key="3">
    <source>
        <dbReference type="EMBL" id="KNX36257.1"/>
    </source>
</evidence>
<dbReference type="OrthoDB" id="4870732at2"/>
<organism evidence="3 4">
    <name type="scientific">Luteipulveratus halotolerans</name>
    <dbReference type="NCBI Taxonomy" id="1631356"/>
    <lineage>
        <taxon>Bacteria</taxon>
        <taxon>Bacillati</taxon>
        <taxon>Actinomycetota</taxon>
        <taxon>Actinomycetes</taxon>
        <taxon>Micrococcales</taxon>
        <taxon>Dermacoccaceae</taxon>
        <taxon>Luteipulveratus</taxon>
    </lineage>
</organism>
<gene>
    <name evidence="3" type="ORF">VV01_02445</name>
</gene>
<dbReference type="AlphaFoldDB" id="A0A0L6CEL6"/>
<accession>A0A0L6CEL6</accession>
<comment type="caution">
    <text evidence="3">The sequence shown here is derived from an EMBL/GenBank/DDBJ whole genome shotgun (WGS) entry which is preliminary data.</text>
</comment>
<sequence>MGGGIGLLVFGAILTFAVRFEPKGFDIQTAGVILMIAGIVMIGVNYYGRRRRRTSITRIADDGTVQRTIREDEGEDTTA</sequence>
<keyword evidence="1" id="KW-0812">Transmembrane</keyword>
<dbReference type="RefSeq" id="WP_050668498.1">
    <property type="nucleotide sequence ID" value="NZ_LAIR01000002.1"/>
</dbReference>
<dbReference type="EMBL" id="LAIR01000002">
    <property type="protein sequence ID" value="KNX36257.1"/>
    <property type="molecule type" value="Genomic_DNA"/>
</dbReference>
<keyword evidence="1" id="KW-0472">Membrane</keyword>